<dbReference type="SUPFAM" id="SSF55874">
    <property type="entry name" value="ATPase domain of HSP90 chaperone/DNA topoisomerase II/histidine kinase"/>
    <property type="match status" value="1"/>
</dbReference>
<comment type="catalytic activity">
    <reaction evidence="1">
        <text>ATP + protein L-histidine = ADP + protein N-phospho-L-histidine.</text>
        <dbReference type="EC" id="2.7.13.3"/>
    </reaction>
</comment>
<dbReference type="InterPro" id="IPR005467">
    <property type="entry name" value="His_kinase_dom"/>
</dbReference>
<keyword evidence="4" id="KW-0472">Membrane</keyword>
<dbReference type="STRING" id="317577.GCA_000419625_01557"/>
<dbReference type="InterPro" id="IPR036097">
    <property type="entry name" value="HisK_dim/P_sf"/>
</dbReference>
<dbReference type="InterPro" id="IPR003594">
    <property type="entry name" value="HATPase_dom"/>
</dbReference>
<dbReference type="PANTHER" id="PTHR43547:SF2">
    <property type="entry name" value="HYBRID SIGNAL TRANSDUCTION HISTIDINE KINASE C"/>
    <property type="match status" value="1"/>
</dbReference>
<evidence type="ECO:0000259" key="5">
    <source>
        <dbReference type="PROSITE" id="PS50109"/>
    </source>
</evidence>
<name>A0A221SZX4_9DEIO</name>
<evidence type="ECO:0000313" key="7">
    <source>
        <dbReference type="Proteomes" id="UP000259030"/>
    </source>
</evidence>
<keyword evidence="7" id="KW-1185">Reference proteome</keyword>
<keyword evidence="6" id="KW-0067">ATP-binding</keyword>
<evidence type="ECO:0000256" key="4">
    <source>
        <dbReference type="SAM" id="Phobius"/>
    </source>
</evidence>
<proteinExistence type="predicted"/>
<dbReference type="Proteomes" id="UP000259030">
    <property type="component" value="Chromosome"/>
</dbReference>
<reference evidence="6 7" key="1">
    <citation type="submission" date="2017-05" db="EMBL/GenBank/DDBJ databases">
        <title>The complete genome sequence of Deinococcus ficus isolated from the rhizosphere of the Ficus religiosa L. in Taiwan.</title>
        <authorList>
            <person name="Wu K.-M."/>
            <person name="Liao T.-L."/>
            <person name="Liu Y.-M."/>
            <person name="Young C.-C."/>
            <person name="Tsai S.-F."/>
        </authorList>
    </citation>
    <scope>NUCLEOTIDE SEQUENCE [LARGE SCALE GENOMIC DNA]</scope>
    <source>
        <strain evidence="6 7">CC-FR2-10</strain>
    </source>
</reference>
<dbReference type="Gene3D" id="3.30.565.10">
    <property type="entry name" value="Histidine kinase-like ATPase, C-terminal domain"/>
    <property type="match status" value="1"/>
</dbReference>
<evidence type="ECO:0000256" key="1">
    <source>
        <dbReference type="ARBA" id="ARBA00000085"/>
    </source>
</evidence>
<dbReference type="SUPFAM" id="SSF47384">
    <property type="entry name" value="Homodimeric domain of signal transducing histidine kinase"/>
    <property type="match status" value="1"/>
</dbReference>
<dbReference type="GO" id="GO:0005524">
    <property type="term" value="F:ATP binding"/>
    <property type="evidence" value="ECO:0007669"/>
    <property type="project" value="UniProtKB-KW"/>
</dbReference>
<dbReference type="Pfam" id="PF02518">
    <property type="entry name" value="HATPase_c"/>
    <property type="match status" value="1"/>
</dbReference>
<keyword evidence="6" id="KW-0547">Nucleotide-binding</keyword>
<evidence type="ECO:0000256" key="3">
    <source>
        <dbReference type="ARBA" id="ARBA00022553"/>
    </source>
</evidence>
<dbReference type="AlphaFoldDB" id="A0A221SZX4"/>
<evidence type="ECO:0000313" key="6">
    <source>
        <dbReference type="EMBL" id="ASN82205.1"/>
    </source>
</evidence>
<dbReference type="SMART" id="SM00387">
    <property type="entry name" value="HATPase_c"/>
    <property type="match status" value="1"/>
</dbReference>
<evidence type="ECO:0000256" key="2">
    <source>
        <dbReference type="ARBA" id="ARBA00012438"/>
    </source>
</evidence>
<accession>A0A221SZX4</accession>
<keyword evidence="3" id="KW-0597">Phosphoprotein</keyword>
<organism evidence="6 7">
    <name type="scientific">Deinococcus ficus</name>
    <dbReference type="NCBI Taxonomy" id="317577"/>
    <lineage>
        <taxon>Bacteria</taxon>
        <taxon>Thermotogati</taxon>
        <taxon>Deinococcota</taxon>
        <taxon>Deinococci</taxon>
        <taxon>Deinococcales</taxon>
        <taxon>Deinococcaceae</taxon>
        <taxon>Deinococcus</taxon>
    </lineage>
</organism>
<dbReference type="EC" id="2.7.13.3" evidence="2"/>
<dbReference type="RefSeq" id="WP_043778688.1">
    <property type="nucleotide sequence ID" value="NZ_CP021081.1"/>
</dbReference>
<dbReference type="CDD" id="cd00075">
    <property type="entry name" value="HATPase"/>
    <property type="match status" value="1"/>
</dbReference>
<feature type="transmembrane region" description="Helical" evidence="4">
    <location>
        <begin position="156"/>
        <end position="179"/>
    </location>
</feature>
<dbReference type="EMBL" id="CP021081">
    <property type="protein sequence ID" value="ASN82205.1"/>
    <property type="molecule type" value="Genomic_DNA"/>
</dbReference>
<dbReference type="PRINTS" id="PR00344">
    <property type="entry name" value="BCTRLSENSOR"/>
</dbReference>
<dbReference type="KEGG" id="dfc:DFI_11845"/>
<dbReference type="PANTHER" id="PTHR43547">
    <property type="entry name" value="TWO-COMPONENT HISTIDINE KINASE"/>
    <property type="match status" value="1"/>
</dbReference>
<keyword evidence="4" id="KW-1133">Transmembrane helix</keyword>
<gene>
    <name evidence="6" type="ORF">DFI_11845</name>
</gene>
<keyword evidence="4" id="KW-0812">Transmembrane</keyword>
<dbReference type="PROSITE" id="PS50109">
    <property type="entry name" value="HIS_KIN"/>
    <property type="match status" value="1"/>
</dbReference>
<dbReference type="GO" id="GO:0000155">
    <property type="term" value="F:phosphorelay sensor kinase activity"/>
    <property type="evidence" value="ECO:0007669"/>
    <property type="project" value="InterPro"/>
</dbReference>
<sequence>MLRAVPRRIYQRELLLLLAPAALSVTLLLNATQPAYRTLIERESNWQANSYQSLVQDVQAYYLALQDPARTAESQEEAYQRAVDSSLRAQNFTQLPAVEAEGDMRLLDVQAALAAHSPDGARQALNAALRLNSQALQYARVVETDTRAALLALQRALLITAFLTALFSMLLTVRALVMWRAERERRTRRETRQRQALSLANHELRRPLQRLLLATDLLRTAPGERQGELLDLIDDSVMQLSQRADLTRLHDLYLDVTLRVQHVDLGVLVRSLSQPRVSITTPPTPLFWPVDAHRVQQLIENLLENALKYTTGRVDVTLYELDGHPEVSVRDYGEGIRESLHEQLFLPYERGPRGLAEGQGLGLSLVRRYARAHGGDVTLRNAQGGGLIATLILGQPSPLLTERARTD</sequence>
<dbReference type="InterPro" id="IPR004358">
    <property type="entry name" value="Sig_transdc_His_kin-like_C"/>
</dbReference>
<dbReference type="InterPro" id="IPR036890">
    <property type="entry name" value="HATPase_C_sf"/>
</dbReference>
<protein>
    <recommendedName>
        <fullName evidence="2">histidine kinase</fullName>
        <ecNumber evidence="2">2.7.13.3</ecNumber>
    </recommendedName>
</protein>
<dbReference type="Gene3D" id="1.10.287.130">
    <property type="match status" value="1"/>
</dbReference>
<feature type="domain" description="Histidine kinase" evidence="5">
    <location>
        <begin position="199"/>
        <end position="397"/>
    </location>
</feature>